<dbReference type="PROSITE" id="PS00216">
    <property type="entry name" value="SUGAR_TRANSPORT_1"/>
    <property type="match status" value="1"/>
</dbReference>
<feature type="transmembrane region" description="Helical" evidence="10">
    <location>
        <begin position="161"/>
        <end position="181"/>
    </location>
</feature>
<dbReference type="NCBIfam" id="TIGR00879">
    <property type="entry name" value="SP"/>
    <property type="match status" value="1"/>
</dbReference>
<dbReference type="GO" id="GO:0005351">
    <property type="term" value="F:carbohydrate:proton symporter activity"/>
    <property type="evidence" value="ECO:0007669"/>
    <property type="project" value="TreeGrafter"/>
</dbReference>
<dbReference type="PROSITE" id="PS50850">
    <property type="entry name" value="MFS"/>
    <property type="match status" value="1"/>
</dbReference>
<keyword evidence="13" id="KW-1185">Reference proteome</keyword>
<dbReference type="Gene3D" id="1.20.1250.20">
    <property type="entry name" value="MFS general substrate transporter like domains"/>
    <property type="match status" value="1"/>
</dbReference>
<keyword evidence="5 10" id="KW-0812">Transmembrane</keyword>
<reference evidence="12 13" key="1">
    <citation type="journal article" date="2023" name="Elife">
        <title>Identification of key yeast species and microbe-microbe interactions impacting larval growth of Drosophila in the wild.</title>
        <authorList>
            <person name="Mure A."/>
            <person name="Sugiura Y."/>
            <person name="Maeda R."/>
            <person name="Honda K."/>
            <person name="Sakurai N."/>
            <person name="Takahashi Y."/>
            <person name="Watada M."/>
            <person name="Katoh T."/>
            <person name="Gotoh A."/>
            <person name="Gotoh Y."/>
            <person name="Taniguchi I."/>
            <person name="Nakamura K."/>
            <person name="Hayashi T."/>
            <person name="Katayama T."/>
            <person name="Uemura T."/>
            <person name="Hattori Y."/>
        </authorList>
    </citation>
    <scope>NUCLEOTIDE SEQUENCE [LARGE SCALE GENOMIC DNA]</scope>
    <source>
        <strain evidence="12 13">SC-9</strain>
    </source>
</reference>
<dbReference type="AlphaFoldDB" id="A0AAV5QGT1"/>
<protein>
    <recommendedName>
        <fullName evidence="11">Major facilitator superfamily (MFS) profile domain-containing protein</fullName>
    </recommendedName>
</protein>
<feature type="transmembrane region" description="Helical" evidence="10">
    <location>
        <begin position="414"/>
        <end position="431"/>
    </location>
</feature>
<feature type="transmembrane region" description="Helical" evidence="10">
    <location>
        <begin position="283"/>
        <end position="306"/>
    </location>
</feature>
<keyword evidence="6 10" id="KW-1133">Transmembrane helix</keyword>
<feature type="transmembrane region" description="Helical" evidence="10">
    <location>
        <begin position="380"/>
        <end position="402"/>
    </location>
</feature>
<comment type="similarity">
    <text evidence="2 9">Belongs to the major facilitator superfamily. Sugar transporter (TC 2.A.1.1) family.</text>
</comment>
<feature type="transmembrane region" description="Helical" evidence="10">
    <location>
        <begin position="346"/>
        <end position="368"/>
    </location>
</feature>
<feature type="transmembrane region" description="Helical" evidence="10">
    <location>
        <begin position="127"/>
        <end position="149"/>
    </location>
</feature>
<dbReference type="PANTHER" id="PTHR48022:SF17">
    <property type="entry name" value="HEXOSE TRANSPORTER"/>
    <property type="match status" value="1"/>
</dbReference>
<evidence type="ECO:0000256" key="6">
    <source>
        <dbReference type="ARBA" id="ARBA00022989"/>
    </source>
</evidence>
<dbReference type="RefSeq" id="XP_064850921.1">
    <property type="nucleotide sequence ID" value="XM_064994849.1"/>
</dbReference>
<dbReference type="PRINTS" id="PR00171">
    <property type="entry name" value="SUGRTRNSPORT"/>
</dbReference>
<evidence type="ECO:0000259" key="11">
    <source>
        <dbReference type="PROSITE" id="PS50850"/>
    </source>
</evidence>
<feature type="transmembrane region" description="Helical" evidence="10">
    <location>
        <begin position="75"/>
        <end position="95"/>
    </location>
</feature>
<keyword evidence="7 10" id="KW-0472">Membrane</keyword>
<evidence type="ECO:0000256" key="10">
    <source>
        <dbReference type="SAM" id="Phobius"/>
    </source>
</evidence>
<evidence type="ECO:0000313" key="13">
    <source>
        <dbReference type="Proteomes" id="UP001360560"/>
    </source>
</evidence>
<name>A0AAV5QGT1_9ASCO</name>
<evidence type="ECO:0000256" key="3">
    <source>
        <dbReference type="ARBA" id="ARBA00022448"/>
    </source>
</evidence>
<dbReference type="EMBL" id="BTFZ01000002">
    <property type="protein sequence ID" value="GMM33921.1"/>
    <property type="molecule type" value="Genomic_DNA"/>
</dbReference>
<dbReference type="CDD" id="cd17356">
    <property type="entry name" value="MFS_HXT"/>
    <property type="match status" value="1"/>
</dbReference>
<evidence type="ECO:0000256" key="7">
    <source>
        <dbReference type="ARBA" id="ARBA00023136"/>
    </source>
</evidence>
<feature type="transmembrane region" description="Helical" evidence="10">
    <location>
        <begin position="193"/>
        <end position="214"/>
    </location>
</feature>
<keyword evidence="4" id="KW-0762">Sugar transport</keyword>
<sequence>MSAVKPKSFIRRFVNVEEKGDESAFMAIFVGVFAAFGGILFGYDTGTISGVLAMDYVLETFPDTPGMFTSSENSLIVSILSLGTFLGSLVAPYFNDWIGRRLTLILSSLIVFNLGIILQTASTGIPLLVAGRVFAGLGVGLISSTVPLYQSECVPKWIRGALVSFYQFAITIGLLLANIVNNATHKMNNSGSYRIPIAIQFLWALILGIGFIFLPESPRFWVKREKKEEALNSLHRLRRLPVDHPEVIEEYEEIRANHEYEMSLGSSGWLDCFKSSNHQRLRIFTGISLQALQQLTGVNFVFYYGVTFFKNAGINNSFLISVVCNVINCVCTIPGIVLVELLGRRPLILSGALGMFISDYIVSITSVASNDSGASNNVMIAFICIFIAFFAATWGPICWVIVGEIFPLRVRAKSIALSTSSNWLWNFGIAYATPYLVDSGPGNADLGPKVYFIWGSCNLLCLIFGWFFVYETKNLKLEQIDELYDTCKPWKSSKFVPTTYLGNHATNEAGSYEADPKLELDHSDSRV</sequence>
<proteinExistence type="inferred from homology"/>
<feature type="transmembrane region" description="Helical" evidence="10">
    <location>
        <begin position="318"/>
        <end position="339"/>
    </location>
</feature>
<feature type="transmembrane region" description="Helical" evidence="10">
    <location>
        <begin position="451"/>
        <end position="470"/>
    </location>
</feature>
<keyword evidence="3 9" id="KW-0813">Transport</keyword>
<evidence type="ECO:0000256" key="5">
    <source>
        <dbReference type="ARBA" id="ARBA00022692"/>
    </source>
</evidence>
<feature type="transmembrane region" description="Helical" evidence="10">
    <location>
        <begin position="21"/>
        <end position="43"/>
    </location>
</feature>
<evidence type="ECO:0000256" key="4">
    <source>
        <dbReference type="ARBA" id="ARBA00022597"/>
    </source>
</evidence>
<evidence type="ECO:0000256" key="9">
    <source>
        <dbReference type="RuleBase" id="RU003346"/>
    </source>
</evidence>
<dbReference type="InterPro" id="IPR050360">
    <property type="entry name" value="MFS_Sugar_Transporters"/>
</dbReference>
<comment type="subcellular location">
    <subcellularLocation>
        <location evidence="1">Membrane</location>
        <topology evidence="1">Multi-pass membrane protein</topology>
    </subcellularLocation>
</comment>
<dbReference type="FunFam" id="1.20.1250.20:FF:000115">
    <property type="entry name" value="High-affinity glucose transporter"/>
    <property type="match status" value="1"/>
</dbReference>
<dbReference type="Proteomes" id="UP001360560">
    <property type="component" value="Unassembled WGS sequence"/>
</dbReference>
<evidence type="ECO:0000313" key="12">
    <source>
        <dbReference type="EMBL" id="GMM33921.1"/>
    </source>
</evidence>
<feature type="transmembrane region" description="Helical" evidence="10">
    <location>
        <begin position="102"/>
        <end position="121"/>
    </location>
</feature>
<dbReference type="InterPro" id="IPR005829">
    <property type="entry name" value="Sugar_transporter_CS"/>
</dbReference>
<organism evidence="12 13">
    <name type="scientific">Saccharomycopsis crataegensis</name>
    <dbReference type="NCBI Taxonomy" id="43959"/>
    <lineage>
        <taxon>Eukaryota</taxon>
        <taxon>Fungi</taxon>
        <taxon>Dikarya</taxon>
        <taxon>Ascomycota</taxon>
        <taxon>Saccharomycotina</taxon>
        <taxon>Saccharomycetes</taxon>
        <taxon>Saccharomycopsidaceae</taxon>
        <taxon>Saccharomycopsis</taxon>
    </lineage>
</organism>
<feature type="domain" description="Major facilitator superfamily (MFS) profile" evidence="11">
    <location>
        <begin position="30"/>
        <end position="473"/>
    </location>
</feature>
<dbReference type="InterPro" id="IPR003663">
    <property type="entry name" value="Sugar/inositol_transpt"/>
</dbReference>
<evidence type="ECO:0000256" key="2">
    <source>
        <dbReference type="ARBA" id="ARBA00010992"/>
    </source>
</evidence>
<dbReference type="Pfam" id="PF00083">
    <property type="entry name" value="Sugar_tr"/>
    <property type="match status" value="1"/>
</dbReference>
<keyword evidence="8" id="KW-0325">Glycoprotein</keyword>
<comment type="caution">
    <text evidence="12">The sequence shown here is derived from an EMBL/GenBank/DDBJ whole genome shotgun (WGS) entry which is preliminary data.</text>
</comment>
<dbReference type="GO" id="GO:0005886">
    <property type="term" value="C:plasma membrane"/>
    <property type="evidence" value="ECO:0007669"/>
    <property type="project" value="UniProtKB-ARBA"/>
</dbReference>
<dbReference type="GO" id="GO:0005536">
    <property type="term" value="F:D-glucose binding"/>
    <property type="evidence" value="ECO:0007669"/>
    <property type="project" value="UniProtKB-ARBA"/>
</dbReference>
<dbReference type="SUPFAM" id="SSF103473">
    <property type="entry name" value="MFS general substrate transporter"/>
    <property type="match status" value="1"/>
</dbReference>
<dbReference type="GO" id="GO:0010255">
    <property type="term" value="P:glucose mediated signaling pathway"/>
    <property type="evidence" value="ECO:0007669"/>
    <property type="project" value="UniProtKB-ARBA"/>
</dbReference>
<dbReference type="PROSITE" id="PS00217">
    <property type="entry name" value="SUGAR_TRANSPORT_2"/>
    <property type="match status" value="1"/>
</dbReference>
<dbReference type="InterPro" id="IPR036259">
    <property type="entry name" value="MFS_trans_sf"/>
</dbReference>
<gene>
    <name evidence="12" type="ORF">DASC09_012460</name>
</gene>
<dbReference type="InterPro" id="IPR005828">
    <property type="entry name" value="MFS_sugar_transport-like"/>
</dbReference>
<dbReference type="InterPro" id="IPR020846">
    <property type="entry name" value="MFS_dom"/>
</dbReference>
<evidence type="ECO:0000256" key="1">
    <source>
        <dbReference type="ARBA" id="ARBA00004141"/>
    </source>
</evidence>
<evidence type="ECO:0000256" key="8">
    <source>
        <dbReference type="ARBA" id="ARBA00023180"/>
    </source>
</evidence>
<accession>A0AAV5QGT1</accession>
<dbReference type="PANTHER" id="PTHR48022">
    <property type="entry name" value="PLASTIDIC GLUCOSE TRANSPORTER 4"/>
    <property type="match status" value="1"/>
</dbReference>
<dbReference type="GeneID" id="90071900"/>